<dbReference type="RefSeq" id="WP_256619152.1">
    <property type="nucleotide sequence ID" value="NZ_JANIBC010000004.1"/>
</dbReference>
<dbReference type="PRINTS" id="PR00081">
    <property type="entry name" value="GDHRDH"/>
</dbReference>
<dbReference type="Proteomes" id="UP001142610">
    <property type="component" value="Unassembled WGS sequence"/>
</dbReference>
<proteinExistence type="inferred from homology"/>
<evidence type="ECO:0000313" key="3">
    <source>
        <dbReference type="EMBL" id="MCQ8185281.1"/>
    </source>
</evidence>
<dbReference type="PANTHER" id="PTHR43658:SF8">
    <property type="entry name" value="17-BETA-HYDROXYSTEROID DEHYDROGENASE 14-RELATED"/>
    <property type="match status" value="1"/>
</dbReference>
<comment type="caution">
    <text evidence="3">The sequence shown here is derived from an EMBL/GenBank/DDBJ whole genome shotgun (WGS) entry which is preliminary data.</text>
</comment>
<organism evidence="3 4">
    <name type="scientific">Parvularcula maris</name>
    <dbReference type="NCBI Taxonomy" id="2965077"/>
    <lineage>
        <taxon>Bacteria</taxon>
        <taxon>Pseudomonadati</taxon>
        <taxon>Pseudomonadota</taxon>
        <taxon>Alphaproteobacteria</taxon>
        <taxon>Parvularculales</taxon>
        <taxon>Parvularculaceae</taxon>
        <taxon>Parvularcula</taxon>
    </lineage>
</organism>
<dbReference type="Pfam" id="PF13561">
    <property type="entry name" value="adh_short_C2"/>
    <property type="match status" value="1"/>
</dbReference>
<evidence type="ECO:0000256" key="2">
    <source>
        <dbReference type="ARBA" id="ARBA00023002"/>
    </source>
</evidence>
<keyword evidence="2" id="KW-0560">Oxidoreductase</keyword>
<accession>A0A9X2RIW4</accession>
<dbReference type="EMBL" id="JANIBC010000004">
    <property type="protein sequence ID" value="MCQ8185281.1"/>
    <property type="molecule type" value="Genomic_DNA"/>
</dbReference>
<dbReference type="InterPro" id="IPR002347">
    <property type="entry name" value="SDR_fam"/>
</dbReference>
<dbReference type="Gene3D" id="3.40.50.720">
    <property type="entry name" value="NAD(P)-binding Rossmann-like Domain"/>
    <property type="match status" value="1"/>
</dbReference>
<dbReference type="PANTHER" id="PTHR43658">
    <property type="entry name" value="SHORT-CHAIN DEHYDROGENASE/REDUCTASE"/>
    <property type="match status" value="1"/>
</dbReference>
<dbReference type="InterPro" id="IPR020904">
    <property type="entry name" value="Sc_DH/Rdtase_CS"/>
</dbReference>
<protein>
    <submittedName>
        <fullName evidence="3">3-hydroxyacyl-CoA dehydrogenase</fullName>
    </submittedName>
</protein>
<comment type="similarity">
    <text evidence="1">Belongs to the short-chain dehydrogenases/reductases (SDR) family.</text>
</comment>
<dbReference type="SUPFAM" id="SSF51735">
    <property type="entry name" value="NAD(P)-binding Rossmann-fold domains"/>
    <property type="match status" value="1"/>
</dbReference>
<evidence type="ECO:0000256" key="1">
    <source>
        <dbReference type="ARBA" id="ARBA00006484"/>
    </source>
</evidence>
<dbReference type="GO" id="GO:0016491">
    <property type="term" value="F:oxidoreductase activity"/>
    <property type="evidence" value="ECO:0007669"/>
    <property type="project" value="UniProtKB-KW"/>
</dbReference>
<dbReference type="PRINTS" id="PR00080">
    <property type="entry name" value="SDRFAMILY"/>
</dbReference>
<keyword evidence="4" id="KW-1185">Reference proteome</keyword>
<dbReference type="InterPro" id="IPR036291">
    <property type="entry name" value="NAD(P)-bd_dom_sf"/>
</dbReference>
<dbReference type="CDD" id="cd05371">
    <property type="entry name" value="HSD10-like_SDR_c"/>
    <property type="match status" value="1"/>
</dbReference>
<dbReference type="AlphaFoldDB" id="A0A9X2RIW4"/>
<name>A0A9X2RIW4_9PROT</name>
<reference evidence="3" key="1">
    <citation type="submission" date="2022-07" db="EMBL/GenBank/DDBJ databases">
        <title>Parvularcula maris sp. nov., an algicidal bacterium isolated from seawater.</title>
        <authorList>
            <person name="Li F."/>
        </authorList>
    </citation>
    <scope>NUCLEOTIDE SEQUENCE</scope>
    <source>
        <strain evidence="3">BGMRC 0090</strain>
    </source>
</reference>
<evidence type="ECO:0000313" key="4">
    <source>
        <dbReference type="Proteomes" id="UP001142610"/>
    </source>
</evidence>
<sequence length="255" mass="26984">MDINGKTAIITGGASGLGGATTRLFAEKGVNVVILDRDKEKGEALAGELGDHVRFLTCDVTSEENVQAAIELAVETFGGVHIACNFAGIAWAQKTVGKDGPHSLDAFRKVIEVNLIGSFNVIRLAAIAMMKNEPWGDNQRGVIINTASVAAYEGQMGQAAYSASKGGIVGMTLPIARDLAREGIRVNTVAPGLIKTPLFEGLPEEAVKSLSEQPLHPKRLGDPAEIAHAALFIAENDYVNGETIRVDAGIRMQPR</sequence>
<dbReference type="FunFam" id="3.40.50.720:FF:000215">
    <property type="entry name" value="3-hydroxyacyl-CoA dehydrogenase type-2"/>
    <property type="match status" value="1"/>
</dbReference>
<gene>
    <name evidence="3" type="ORF">NOG11_07735</name>
</gene>
<dbReference type="PROSITE" id="PS00061">
    <property type="entry name" value="ADH_SHORT"/>
    <property type="match status" value="1"/>
</dbReference>